<reference evidence="2 3" key="1">
    <citation type="journal article" date="2022" name="Gigascience">
        <title>A chromosome-level genome assembly and annotation of the desert horned lizard, Phrynosoma platyrhinos, provides insight into chromosomal rearrangements among reptiles.</title>
        <authorList>
            <person name="Koochekian N."/>
            <person name="Ascanio A."/>
            <person name="Farleigh K."/>
            <person name="Card D.C."/>
            <person name="Schield D.R."/>
            <person name="Castoe T.A."/>
            <person name="Jezkova T."/>
        </authorList>
    </citation>
    <scope>NUCLEOTIDE SEQUENCE [LARGE SCALE GENOMIC DNA]</scope>
    <source>
        <strain evidence="2">NK-2021</strain>
    </source>
</reference>
<keyword evidence="3" id="KW-1185">Reference proteome</keyword>
<accession>A0ABQ7T936</accession>
<protein>
    <recommendedName>
        <fullName evidence="4">Protein INCA1</fullName>
    </recommendedName>
</protein>
<name>A0ABQ7T936_PHRPL</name>
<gene>
    <name evidence="2" type="ORF">JD844_000728</name>
</gene>
<feature type="compositionally biased region" description="Acidic residues" evidence="1">
    <location>
        <begin position="227"/>
        <end position="239"/>
    </location>
</feature>
<evidence type="ECO:0000256" key="1">
    <source>
        <dbReference type="SAM" id="MobiDB-lite"/>
    </source>
</evidence>
<dbReference type="Proteomes" id="UP000826234">
    <property type="component" value="Unassembled WGS sequence"/>
</dbReference>
<organism evidence="2 3">
    <name type="scientific">Phrynosoma platyrhinos</name>
    <name type="common">Desert horned lizard</name>
    <dbReference type="NCBI Taxonomy" id="52577"/>
    <lineage>
        <taxon>Eukaryota</taxon>
        <taxon>Metazoa</taxon>
        <taxon>Chordata</taxon>
        <taxon>Craniata</taxon>
        <taxon>Vertebrata</taxon>
        <taxon>Euteleostomi</taxon>
        <taxon>Lepidosauria</taxon>
        <taxon>Squamata</taxon>
        <taxon>Bifurcata</taxon>
        <taxon>Unidentata</taxon>
        <taxon>Episquamata</taxon>
        <taxon>Toxicofera</taxon>
        <taxon>Iguania</taxon>
        <taxon>Phrynosomatidae</taxon>
        <taxon>Phrynosomatinae</taxon>
        <taxon>Phrynosoma</taxon>
    </lineage>
</organism>
<evidence type="ECO:0000313" key="2">
    <source>
        <dbReference type="EMBL" id="KAH0626029.1"/>
    </source>
</evidence>
<evidence type="ECO:0008006" key="4">
    <source>
        <dbReference type="Google" id="ProtNLM"/>
    </source>
</evidence>
<dbReference type="PANTHER" id="PTHR37341:SF1">
    <property type="entry name" value="PROTEIN INCA1"/>
    <property type="match status" value="1"/>
</dbReference>
<feature type="region of interest" description="Disordered" evidence="1">
    <location>
        <begin position="227"/>
        <end position="249"/>
    </location>
</feature>
<dbReference type="EMBL" id="JAIPUX010000521">
    <property type="protein sequence ID" value="KAH0626029.1"/>
    <property type="molecule type" value="Genomic_DNA"/>
</dbReference>
<sequence length="249" mass="27905">MEGEKDASLMPFVKQSKMVSRNPPEAVVPNSDYSNSDFWDWLSQQPSSCWMEEYHEAPVLLTSGQVVQRPGGGMEAAGSLPWPAVIPTLQKLPSPKELCGRKKKGPKRKGLENVRALSVLYHLEELKRRQSSIDELKKATLGGCIPQTCSGKYAADPLSKGPPSPLFKPMAAHLYEEHSFVDRHCNAQLLYPQWDPSAREQRSPMVSYTLATQNREPMAAAAACQPDLEEEEEEEEEGDFWGFELRSEE</sequence>
<evidence type="ECO:0000313" key="3">
    <source>
        <dbReference type="Proteomes" id="UP000826234"/>
    </source>
</evidence>
<dbReference type="Pfam" id="PF15142">
    <property type="entry name" value="INCA1"/>
    <property type="match status" value="1"/>
</dbReference>
<dbReference type="PANTHER" id="PTHR37341">
    <property type="entry name" value="PROTEIN INCA1"/>
    <property type="match status" value="1"/>
</dbReference>
<comment type="caution">
    <text evidence="2">The sequence shown here is derived from an EMBL/GenBank/DDBJ whole genome shotgun (WGS) entry which is preliminary data.</text>
</comment>
<dbReference type="InterPro" id="IPR026238">
    <property type="entry name" value="INCA1"/>
</dbReference>
<proteinExistence type="predicted"/>